<proteinExistence type="inferred from homology"/>
<dbReference type="InterPro" id="IPR011765">
    <property type="entry name" value="Pept_M16_N"/>
</dbReference>
<comment type="similarity">
    <text evidence="1">Belongs to the peptidase M16 family.</text>
</comment>
<name>A0A381N117_9ZZZZ</name>
<dbReference type="Gene3D" id="3.30.830.10">
    <property type="entry name" value="Metalloenzyme, LuxS/M16 peptidase-like"/>
    <property type="match status" value="3"/>
</dbReference>
<organism evidence="9">
    <name type="scientific">marine metagenome</name>
    <dbReference type="NCBI Taxonomy" id="408172"/>
    <lineage>
        <taxon>unclassified sequences</taxon>
        <taxon>metagenomes</taxon>
        <taxon>ecological metagenomes</taxon>
    </lineage>
</organism>
<evidence type="ECO:0000313" key="9">
    <source>
        <dbReference type="EMBL" id="SUZ48266.1"/>
    </source>
</evidence>
<dbReference type="PROSITE" id="PS00143">
    <property type="entry name" value="INSULINASE"/>
    <property type="match status" value="1"/>
</dbReference>
<dbReference type="PANTHER" id="PTHR43690">
    <property type="entry name" value="NARDILYSIN"/>
    <property type="match status" value="1"/>
</dbReference>
<keyword evidence="2" id="KW-0645">Protease</keyword>
<dbReference type="GO" id="GO:0004222">
    <property type="term" value="F:metalloendopeptidase activity"/>
    <property type="evidence" value="ECO:0007669"/>
    <property type="project" value="InterPro"/>
</dbReference>
<feature type="domain" description="Peptidase M16 C-terminal" evidence="8">
    <location>
        <begin position="240"/>
        <end position="410"/>
    </location>
</feature>
<dbReference type="InterPro" id="IPR050626">
    <property type="entry name" value="Peptidase_M16"/>
</dbReference>
<accession>A0A381N117</accession>
<evidence type="ECO:0000256" key="1">
    <source>
        <dbReference type="ARBA" id="ARBA00007261"/>
    </source>
</evidence>
<gene>
    <name evidence="9" type="ORF">METZ01_LOCUS1120</name>
</gene>
<feature type="domain" description="Peptidase M16 N-terminal" evidence="7">
    <location>
        <begin position="34"/>
        <end position="79"/>
    </location>
</feature>
<evidence type="ECO:0000259" key="7">
    <source>
        <dbReference type="Pfam" id="PF00675"/>
    </source>
</evidence>
<dbReference type="InterPro" id="IPR001431">
    <property type="entry name" value="Pept_M16_Zn_BS"/>
</dbReference>
<dbReference type="PANTHER" id="PTHR43690:SF17">
    <property type="entry name" value="PROTEIN YHJJ"/>
    <property type="match status" value="1"/>
</dbReference>
<keyword evidence="3" id="KW-0479">Metal-binding</keyword>
<evidence type="ECO:0000259" key="8">
    <source>
        <dbReference type="Pfam" id="PF05193"/>
    </source>
</evidence>
<keyword evidence="4" id="KW-0378">Hydrolase</keyword>
<dbReference type="Pfam" id="PF05193">
    <property type="entry name" value="Peptidase_M16_C"/>
    <property type="match status" value="1"/>
</dbReference>
<sequence length="816" mass="93374">MRKVCLYLLIFISLYGEDNKINVEIYTLGNGMTVLLNDDHNESSVFGAIAVKGGGKQDPEDATGIAHYLEHMLFKGTTELGTVDYETEKVFLDSIEILYDQLGTISNTDQRLSIQKEINDLNIKASEYAIPNEFDRLVESIGGTGVNAFTNDDMIVYISSFPGHQINKWLDINSHRFVKPVFRLFQSELETVYEEKNRSMDNPIIKLIEEYLFNFFKKHPYGQQTVIGTVGHLKNPSLIKMKDYYETYYVANNMYLLLSGNFAVHGLKEQIEQTFGQLKSGPNPSFVNVQEDPFQGREVVSKRFTPIRIGVIGFRMPNPRHHDYETLKVIQNLFNNRSSTGLLDKLSVNNKLLMTQAIPDLAGADLGGMAFLFIPKLIFQTFNGAENLVLGEIEKVKNGGFDEEFLESIKLSMIQDHESALESTNNRLNYFLELIYNFDTWNDMMTYPDRITAIDKEEIVRVANKYFSDDYLVFKSRIGFPKKTKLEKPPYKAVKPINTESKSNYARKFETLPEEELTLKYIDTEKDVLTAKIADNYYYHHAVNPVNTIFTMRLEYGIGTRENPPLQYAAGLLGMIGNNDYTFDQFKEELQKIGATIDPFVDRNYFGFNIKGFDEYFDKTVELAGSFISGMNIRKEDEKKLKKLIQGSIIGRKFEARDPGAKGNALKNFALYSENSPLLTRATVKEVKKMDAPYLLKQIEKAMQVETNIFYTGSLESERVKERVKANFVLHDDLRKSNSPIVDELKLAKSNTVYFFNDKKAVQSQVYILTEGDEMSLEDRNMSLAFDRYFGAGMGGIIFQEIREFRSLAYSARGTY</sequence>
<dbReference type="SUPFAM" id="SSF63411">
    <property type="entry name" value="LuxS/MPP-like metallohydrolase"/>
    <property type="match status" value="4"/>
</dbReference>
<protein>
    <recommendedName>
        <fullName evidence="10">Peptidase M16 N-terminal domain-containing protein</fullName>
    </recommendedName>
</protein>
<evidence type="ECO:0000256" key="6">
    <source>
        <dbReference type="ARBA" id="ARBA00023049"/>
    </source>
</evidence>
<dbReference type="InterPro" id="IPR007863">
    <property type="entry name" value="Peptidase_M16_C"/>
</dbReference>
<dbReference type="InterPro" id="IPR011249">
    <property type="entry name" value="Metalloenz_LuxS/M16"/>
</dbReference>
<keyword evidence="5" id="KW-0862">Zinc</keyword>
<dbReference type="GO" id="GO:0006508">
    <property type="term" value="P:proteolysis"/>
    <property type="evidence" value="ECO:0007669"/>
    <property type="project" value="UniProtKB-KW"/>
</dbReference>
<dbReference type="EMBL" id="UINC01000059">
    <property type="protein sequence ID" value="SUZ48266.1"/>
    <property type="molecule type" value="Genomic_DNA"/>
</dbReference>
<reference evidence="9" key="1">
    <citation type="submission" date="2018-05" db="EMBL/GenBank/DDBJ databases">
        <authorList>
            <person name="Lanie J.A."/>
            <person name="Ng W.-L."/>
            <person name="Kazmierczak K.M."/>
            <person name="Andrzejewski T.M."/>
            <person name="Davidsen T.M."/>
            <person name="Wayne K.J."/>
            <person name="Tettelin H."/>
            <person name="Glass J.I."/>
            <person name="Rusch D."/>
            <person name="Podicherti R."/>
            <person name="Tsui H.-C.T."/>
            <person name="Winkler M.E."/>
        </authorList>
    </citation>
    <scope>NUCLEOTIDE SEQUENCE</scope>
</reference>
<evidence type="ECO:0008006" key="10">
    <source>
        <dbReference type="Google" id="ProtNLM"/>
    </source>
</evidence>
<evidence type="ECO:0000256" key="2">
    <source>
        <dbReference type="ARBA" id="ARBA00022670"/>
    </source>
</evidence>
<dbReference type="Pfam" id="PF00675">
    <property type="entry name" value="Peptidase_M16"/>
    <property type="match status" value="1"/>
</dbReference>
<keyword evidence="6" id="KW-0482">Metalloprotease</keyword>
<evidence type="ECO:0000256" key="5">
    <source>
        <dbReference type="ARBA" id="ARBA00022833"/>
    </source>
</evidence>
<dbReference type="GO" id="GO:0046872">
    <property type="term" value="F:metal ion binding"/>
    <property type="evidence" value="ECO:0007669"/>
    <property type="project" value="UniProtKB-KW"/>
</dbReference>
<evidence type="ECO:0000256" key="3">
    <source>
        <dbReference type="ARBA" id="ARBA00022723"/>
    </source>
</evidence>
<evidence type="ECO:0000256" key="4">
    <source>
        <dbReference type="ARBA" id="ARBA00022801"/>
    </source>
</evidence>
<feature type="non-terminal residue" evidence="9">
    <location>
        <position position="816"/>
    </location>
</feature>
<dbReference type="AlphaFoldDB" id="A0A381N117"/>